<dbReference type="InterPro" id="IPR036291">
    <property type="entry name" value="NAD(P)-bd_dom_sf"/>
</dbReference>
<feature type="domain" description="Thioester reductase (TE)" evidence="1">
    <location>
        <begin position="5"/>
        <end position="260"/>
    </location>
</feature>
<reference evidence="2 3" key="1">
    <citation type="submission" date="2020-08" db="EMBL/GenBank/DDBJ databases">
        <title>Genomic Encyclopedia of Type Strains, Phase IV (KMG-IV): sequencing the most valuable type-strain genomes for metagenomic binning, comparative biology and taxonomic classification.</title>
        <authorList>
            <person name="Goeker M."/>
        </authorList>
    </citation>
    <scope>NUCLEOTIDE SEQUENCE [LARGE SCALE GENOMIC DNA]</scope>
    <source>
        <strain evidence="2 3">DSM 40141</strain>
    </source>
</reference>
<dbReference type="GO" id="GO:0080019">
    <property type="term" value="F:alcohol-forming very long-chain fatty acyl-CoA reductase activity"/>
    <property type="evidence" value="ECO:0007669"/>
    <property type="project" value="InterPro"/>
</dbReference>
<dbReference type="PANTHER" id="PTHR11011:SF45">
    <property type="entry name" value="FATTY ACYL-COA REDUCTASE CG8306-RELATED"/>
    <property type="match status" value="1"/>
</dbReference>
<dbReference type="Proteomes" id="UP000540423">
    <property type="component" value="Unassembled WGS sequence"/>
</dbReference>
<sequence>MHVALTGATGFLGLRLVRRLLEQHDSLTVLAHAGSRDALGRIARFMELTGAPAESVAELPVRIRVVEIELGQPRMGLADAEFRRLADELDVIWHSAGNINLDDDLVNLRRVNVEGTRSVLNLAAAGARRPMVHHISTAFVGGARREGVVYEDELDAAHGFENGYERSKYEAETLVHEWSLAHGRSAVVMRPSILVSALPPHPELPLHPLQFFGRIAESARLGTTSTGVDVPEKDRPVVRVVGHPRGHLNLMPVEHTADVMVRLANGPHSTRVETYHVVHDHDVPVTTLVALMERMFPVRVQLVANRPDDPTPLEAAVALHPGFAPYLSHRRRFDDTRVRTLLGAVSSGVRVDLDYLGSGLDTEWTASPPESPAGHGHTGPAFRQYRLATQAAVRTSAC</sequence>
<dbReference type="PANTHER" id="PTHR11011">
    <property type="entry name" value="MALE STERILITY PROTEIN 2-RELATED"/>
    <property type="match status" value="1"/>
</dbReference>
<dbReference type="Gene3D" id="3.40.50.720">
    <property type="entry name" value="NAD(P)-binding Rossmann-like Domain"/>
    <property type="match status" value="1"/>
</dbReference>
<dbReference type="InterPro" id="IPR026055">
    <property type="entry name" value="FAR"/>
</dbReference>
<dbReference type="SUPFAM" id="SSF51735">
    <property type="entry name" value="NAD(P)-binding Rossmann-fold domains"/>
    <property type="match status" value="1"/>
</dbReference>
<dbReference type="GO" id="GO:0035336">
    <property type="term" value="P:long-chain fatty-acyl-CoA metabolic process"/>
    <property type="evidence" value="ECO:0007669"/>
    <property type="project" value="TreeGrafter"/>
</dbReference>
<proteinExistence type="predicted"/>
<protein>
    <submittedName>
        <fullName evidence="2">Thioester reductase-like protein</fullName>
    </submittedName>
</protein>
<keyword evidence="3" id="KW-1185">Reference proteome</keyword>
<dbReference type="RefSeq" id="WP_185034804.1">
    <property type="nucleotide sequence ID" value="NZ_BNBN01000006.1"/>
</dbReference>
<evidence type="ECO:0000313" key="2">
    <source>
        <dbReference type="EMBL" id="MBB6438574.1"/>
    </source>
</evidence>
<organism evidence="2 3">
    <name type="scientific">Streptomyces candidus</name>
    <dbReference type="NCBI Taxonomy" id="67283"/>
    <lineage>
        <taxon>Bacteria</taxon>
        <taxon>Bacillati</taxon>
        <taxon>Actinomycetota</taxon>
        <taxon>Actinomycetes</taxon>
        <taxon>Kitasatosporales</taxon>
        <taxon>Streptomycetaceae</taxon>
        <taxon>Streptomyces</taxon>
    </lineage>
</organism>
<dbReference type="Pfam" id="PF07993">
    <property type="entry name" value="NAD_binding_4"/>
    <property type="match status" value="1"/>
</dbReference>
<name>A0A7X0HLI3_9ACTN</name>
<evidence type="ECO:0000259" key="1">
    <source>
        <dbReference type="Pfam" id="PF07993"/>
    </source>
</evidence>
<dbReference type="AlphaFoldDB" id="A0A7X0HLI3"/>
<comment type="caution">
    <text evidence="2">The sequence shown here is derived from an EMBL/GenBank/DDBJ whole genome shotgun (WGS) entry which is preliminary data.</text>
</comment>
<evidence type="ECO:0000313" key="3">
    <source>
        <dbReference type="Proteomes" id="UP000540423"/>
    </source>
</evidence>
<accession>A0A7X0HLI3</accession>
<dbReference type="EMBL" id="JACHEM010000014">
    <property type="protein sequence ID" value="MBB6438574.1"/>
    <property type="molecule type" value="Genomic_DNA"/>
</dbReference>
<dbReference type="InterPro" id="IPR013120">
    <property type="entry name" value="FAR_NAD-bd"/>
</dbReference>
<gene>
    <name evidence="2" type="ORF">HNQ79_005086</name>
</gene>